<reference evidence="1 2" key="1">
    <citation type="journal article" date="2019" name="Plant Biotechnol. J.">
        <title>The red bayberry genome and genetic basis of sex determination.</title>
        <authorList>
            <person name="Jia H.M."/>
            <person name="Jia H.J."/>
            <person name="Cai Q.L."/>
            <person name="Wang Y."/>
            <person name="Zhao H.B."/>
            <person name="Yang W.F."/>
            <person name="Wang G.Y."/>
            <person name="Li Y.H."/>
            <person name="Zhan D.L."/>
            <person name="Shen Y.T."/>
            <person name="Niu Q.F."/>
            <person name="Chang L."/>
            <person name="Qiu J."/>
            <person name="Zhao L."/>
            <person name="Xie H.B."/>
            <person name="Fu W.Y."/>
            <person name="Jin J."/>
            <person name="Li X.W."/>
            <person name="Jiao Y."/>
            <person name="Zhou C.C."/>
            <person name="Tu T."/>
            <person name="Chai C.Y."/>
            <person name="Gao J.L."/>
            <person name="Fan L.J."/>
            <person name="van de Weg E."/>
            <person name="Wang J.Y."/>
            <person name="Gao Z.S."/>
        </authorList>
    </citation>
    <scope>NUCLEOTIDE SEQUENCE [LARGE SCALE GENOMIC DNA]</scope>
    <source>
        <tissue evidence="1">Leaves</tissue>
    </source>
</reference>
<dbReference type="EMBL" id="RXIC02000020">
    <property type="protein sequence ID" value="KAB1221464.1"/>
    <property type="molecule type" value="Genomic_DNA"/>
</dbReference>
<name>A0A6A1W876_9ROSI</name>
<accession>A0A6A1W876</accession>
<gene>
    <name evidence="1" type="ORF">CJ030_MR2G007587</name>
</gene>
<dbReference type="AlphaFoldDB" id="A0A6A1W876"/>
<evidence type="ECO:0000313" key="2">
    <source>
        <dbReference type="Proteomes" id="UP000516437"/>
    </source>
</evidence>
<proteinExistence type="predicted"/>
<evidence type="ECO:0000313" key="1">
    <source>
        <dbReference type="EMBL" id="KAB1221464.1"/>
    </source>
</evidence>
<dbReference type="OrthoDB" id="26491at2759"/>
<organism evidence="1 2">
    <name type="scientific">Morella rubra</name>
    <name type="common">Chinese bayberry</name>
    <dbReference type="NCBI Taxonomy" id="262757"/>
    <lineage>
        <taxon>Eukaryota</taxon>
        <taxon>Viridiplantae</taxon>
        <taxon>Streptophyta</taxon>
        <taxon>Embryophyta</taxon>
        <taxon>Tracheophyta</taxon>
        <taxon>Spermatophyta</taxon>
        <taxon>Magnoliopsida</taxon>
        <taxon>eudicotyledons</taxon>
        <taxon>Gunneridae</taxon>
        <taxon>Pentapetalae</taxon>
        <taxon>rosids</taxon>
        <taxon>fabids</taxon>
        <taxon>Fagales</taxon>
        <taxon>Myricaceae</taxon>
        <taxon>Morella</taxon>
    </lineage>
</organism>
<sequence>MSFQFSLTPKGFASLEAKRKFRAPWTSSNHLTPEDNSSLVPKDNITVEAAACKTDCLPAKLLHSESMGTVVAANNLVEDRFATEILECSKSPTHGHTWYSLPFILVNIKDTVAETSPKQILVQQPQYSIHKRCTTLQKEHECNNVPDAAEGKTRTETRKVVIRSSYFQHKSENLKEPNNGHEKALADRVVDVYENTITQDACFRDNHIKDKVMKRKISANDCVKKENVKPKHRHLNTSPPDNGVQDLRQHLHLFARGCEISLPPSPVTGWWHGCKISYSQI</sequence>
<dbReference type="Proteomes" id="UP000516437">
    <property type="component" value="Chromosome 2"/>
</dbReference>
<comment type="caution">
    <text evidence="1">The sequence shown here is derived from an EMBL/GenBank/DDBJ whole genome shotgun (WGS) entry which is preliminary data.</text>
</comment>
<keyword evidence="2" id="KW-1185">Reference proteome</keyword>
<protein>
    <submittedName>
        <fullName evidence="1">Uncharacterized protein</fullName>
    </submittedName>
</protein>